<keyword evidence="3" id="KW-1185">Reference proteome</keyword>
<protein>
    <recommendedName>
        <fullName evidence="4">WW domain-containing protein</fullName>
    </recommendedName>
</protein>
<accession>A0ABR2GUQ5</accession>
<feature type="compositionally biased region" description="Polar residues" evidence="1">
    <location>
        <begin position="64"/>
        <end position="75"/>
    </location>
</feature>
<organism evidence="2 3">
    <name type="scientific">Tritrichomonas musculus</name>
    <dbReference type="NCBI Taxonomy" id="1915356"/>
    <lineage>
        <taxon>Eukaryota</taxon>
        <taxon>Metamonada</taxon>
        <taxon>Parabasalia</taxon>
        <taxon>Tritrichomonadida</taxon>
        <taxon>Tritrichomonadidae</taxon>
        <taxon>Tritrichomonas</taxon>
    </lineage>
</organism>
<dbReference type="EMBL" id="JAPFFF010000058">
    <property type="protein sequence ID" value="KAK8837674.1"/>
    <property type="molecule type" value="Genomic_DNA"/>
</dbReference>
<feature type="region of interest" description="Disordered" evidence="1">
    <location>
        <begin position="57"/>
        <end position="83"/>
    </location>
</feature>
<reference evidence="2 3" key="1">
    <citation type="submission" date="2024-04" db="EMBL/GenBank/DDBJ databases">
        <title>Tritrichomonas musculus Genome.</title>
        <authorList>
            <person name="Alves-Ferreira E."/>
            <person name="Grigg M."/>
            <person name="Lorenzi H."/>
            <person name="Galac M."/>
        </authorList>
    </citation>
    <scope>NUCLEOTIDE SEQUENCE [LARGE SCALE GENOMIC DNA]</scope>
    <source>
        <strain evidence="2 3">EAF2021</strain>
    </source>
</reference>
<gene>
    <name evidence="2" type="ORF">M9Y10_036209</name>
</gene>
<evidence type="ECO:0000256" key="1">
    <source>
        <dbReference type="SAM" id="MobiDB-lite"/>
    </source>
</evidence>
<evidence type="ECO:0000313" key="3">
    <source>
        <dbReference type="Proteomes" id="UP001470230"/>
    </source>
</evidence>
<evidence type="ECO:0008006" key="4">
    <source>
        <dbReference type="Google" id="ProtNLM"/>
    </source>
</evidence>
<comment type="caution">
    <text evidence="2">The sequence shown here is derived from an EMBL/GenBank/DDBJ whole genome shotgun (WGS) entry which is preliminary data.</text>
</comment>
<name>A0ABR2GUQ5_9EUKA</name>
<sequence>MDEHIDIRTYPIPNWSSRKVSVVQNGRWSYFYNSGNNETLFDYEPYSKKTISILSQRDKESVKNKSTNLNTSANFKENDGGDPPLNYDSYQLFQQSIQREKMQQQIFLTPTFSKPEKKPKESKKRETQKLNETFVPSETNIVDEIKPIIPLSPGLSVAKVKKDKVKSIANDNNNVNDNDESENDRTFCFNAKANDIKNHHAFQFYKPPQKKEINSEEKTKRLIEDCISSKRNGQSISQLRRYNGNSNHAFTFQMINNKKYSHSSTYNFGDNTHT</sequence>
<dbReference type="Proteomes" id="UP001470230">
    <property type="component" value="Unassembled WGS sequence"/>
</dbReference>
<evidence type="ECO:0000313" key="2">
    <source>
        <dbReference type="EMBL" id="KAK8837674.1"/>
    </source>
</evidence>
<proteinExistence type="predicted"/>